<dbReference type="AlphaFoldDB" id="R7YJ35"/>
<proteinExistence type="predicted"/>
<dbReference type="Proteomes" id="UP000016924">
    <property type="component" value="Unassembled WGS sequence"/>
</dbReference>
<evidence type="ECO:0000313" key="1">
    <source>
        <dbReference type="EMBL" id="EON61898.1"/>
    </source>
</evidence>
<sequence length="190" mass="21427">MDTTVLRATQQEQLSHPWHFTSFETGRSDIPATKTLHQDHDYEPSPAVLRFPKVLSKFPYTFVDTEQGVIKFINKLVELGMDNTQATAKWSAIATLQASDQILELRRREFNPAYKPKTFADLNRPHSVAARMPVAAMQASKKILGFDRRAQNPAYKPKISSHLNWPNSVAPLVLALDLDCEGVRESSEHG</sequence>
<name>R7YJ35_CONA1</name>
<gene>
    <name evidence="1" type="ORF">W97_01116</name>
</gene>
<protein>
    <submittedName>
        <fullName evidence="1">Uncharacterized protein</fullName>
    </submittedName>
</protein>
<evidence type="ECO:0000313" key="2">
    <source>
        <dbReference type="Proteomes" id="UP000016924"/>
    </source>
</evidence>
<dbReference type="RefSeq" id="XP_007777215.1">
    <property type="nucleotide sequence ID" value="XM_007779025.1"/>
</dbReference>
<organism evidence="1 2">
    <name type="scientific">Coniosporium apollinis (strain CBS 100218)</name>
    <name type="common">Rock-inhabiting black yeast</name>
    <dbReference type="NCBI Taxonomy" id="1168221"/>
    <lineage>
        <taxon>Eukaryota</taxon>
        <taxon>Fungi</taxon>
        <taxon>Dikarya</taxon>
        <taxon>Ascomycota</taxon>
        <taxon>Pezizomycotina</taxon>
        <taxon>Dothideomycetes</taxon>
        <taxon>Dothideomycetes incertae sedis</taxon>
        <taxon>Coniosporium</taxon>
    </lineage>
</organism>
<accession>R7YJ35</accession>
<dbReference type="HOGENOM" id="CLU_1427906_0_0_1"/>
<keyword evidence="2" id="KW-1185">Reference proteome</keyword>
<dbReference type="EMBL" id="JH767557">
    <property type="protein sequence ID" value="EON61898.1"/>
    <property type="molecule type" value="Genomic_DNA"/>
</dbReference>
<dbReference type="GeneID" id="19898427"/>
<reference evidence="2" key="1">
    <citation type="submission" date="2012-06" db="EMBL/GenBank/DDBJ databases">
        <title>The genome sequence of Coniosporium apollinis CBS 100218.</title>
        <authorList>
            <consortium name="The Broad Institute Genome Sequencing Platform"/>
            <person name="Cuomo C."/>
            <person name="Gorbushina A."/>
            <person name="Noack S."/>
            <person name="Walker B."/>
            <person name="Young S.K."/>
            <person name="Zeng Q."/>
            <person name="Gargeya S."/>
            <person name="Fitzgerald M."/>
            <person name="Haas B."/>
            <person name="Abouelleil A."/>
            <person name="Alvarado L."/>
            <person name="Arachchi H.M."/>
            <person name="Berlin A.M."/>
            <person name="Chapman S.B."/>
            <person name="Goldberg J."/>
            <person name="Griggs A."/>
            <person name="Gujja S."/>
            <person name="Hansen M."/>
            <person name="Howarth C."/>
            <person name="Imamovic A."/>
            <person name="Larimer J."/>
            <person name="McCowan C."/>
            <person name="Montmayeur A."/>
            <person name="Murphy C."/>
            <person name="Neiman D."/>
            <person name="Pearson M."/>
            <person name="Priest M."/>
            <person name="Roberts A."/>
            <person name="Saif S."/>
            <person name="Shea T."/>
            <person name="Sisk P."/>
            <person name="Sykes S."/>
            <person name="Wortman J."/>
            <person name="Nusbaum C."/>
            <person name="Birren B."/>
        </authorList>
    </citation>
    <scope>NUCLEOTIDE SEQUENCE [LARGE SCALE GENOMIC DNA]</scope>
    <source>
        <strain evidence="2">CBS 100218</strain>
    </source>
</reference>